<dbReference type="Pfam" id="PF00155">
    <property type="entry name" value="Aminotran_1_2"/>
    <property type="match status" value="1"/>
</dbReference>
<dbReference type="InterPro" id="IPR051798">
    <property type="entry name" value="Class-II_PLP-Dep_Aminotrans"/>
</dbReference>
<name>A0A6J7ERP3_9ZZZZ</name>
<dbReference type="PANTHER" id="PTHR43525:SF2">
    <property type="entry name" value="CYSTATHIONINE BETA-LYASE-RELATED"/>
    <property type="match status" value="1"/>
</dbReference>
<dbReference type="Gene3D" id="3.40.640.10">
    <property type="entry name" value="Type I PLP-dependent aspartate aminotransferase-like (Major domain)"/>
    <property type="match status" value="1"/>
</dbReference>
<dbReference type="Gene3D" id="3.90.1150.10">
    <property type="entry name" value="Aspartate Aminotransferase, domain 1"/>
    <property type="match status" value="1"/>
</dbReference>
<dbReference type="InterPro" id="IPR015421">
    <property type="entry name" value="PyrdxlP-dep_Trfase_major"/>
</dbReference>
<evidence type="ECO:0000256" key="1">
    <source>
        <dbReference type="ARBA" id="ARBA00001933"/>
    </source>
</evidence>
<evidence type="ECO:0000313" key="7">
    <source>
        <dbReference type="EMBL" id="CAB4883850.1"/>
    </source>
</evidence>
<dbReference type="SUPFAM" id="SSF53383">
    <property type="entry name" value="PLP-dependent transferases"/>
    <property type="match status" value="1"/>
</dbReference>
<dbReference type="GO" id="GO:0047804">
    <property type="term" value="F:cysteine-S-conjugate beta-lyase activity"/>
    <property type="evidence" value="ECO:0007669"/>
    <property type="project" value="UniProtKB-EC"/>
</dbReference>
<dbReference type="GO" id="GO:0030170">
    <property type="term" value="F:pyridoxal phosphate binding"/>
    <property type="evidence" value="ECO:0007669"/>
    <property type="project" value="InterPro"/>
</dbReference>
<accession>A0A6J7ERP3</accession>
<gene>
    <name evidence="7" type="ORF">UFOPK3482_00380</name>
</gene>
<evidence type="ECO:0000256" key="3">
    <source>
        <dbReference type="ARBA" id="ARBA00022898"/>
    </source>
</evidence>
<dbReference type="InterPro" id="IPR015422">
    <property type="entry name" value="PyrdxlP-dep_Trfase_small"/>
</dbReference>
<dbReference type="InterPro" id="IPR015424">
    <property type="entry name" value="PyrdxlP-dep_Trfase"/>
</dbReference>
<feature type="domain" description="Aminotransferase class I/classII large" evidence="6">
    <location>
        <begin position="83"/>
        <end position="380"/>
    </location>
</feature>
<dbReference type="CDD" id="cd00609">
    <property type="entry name" value="AAT_like"/>
    <property type="match status" value="1"/>
</dbReference>
<dbReference type="AlphaFoldDB" id="A0A6J7ERP3"/>
<protein>
    <recommendedName>
        <fullName evidence="2">cysteine-S-conjugate beta-lyase</fullName>
        <ecNumber evidence="2">4.4.1.13</ecNumber>
    </recommendedName>
</protein>
<evidence type="ECO:0000259" key="6">
    <source>
        <dbReference type="Pfam" id="PF00155"/>
    </source>
</evidence>
<evidence type="ECO:0000256" key="5">
    <source>
        <dbReference type="ARBA" id="ARBA00037974"/>
    </source>
</evidence>
<dbReference type="EC" id="4.4.1.13" evidence="2"/>
<reference evidence="7" key="1">
    <citation type="submission" date="2020-05" db="EMBL/GenBank/DDBJ databases">
        <authorList>
            <person name="Chiriac C."/>
            <person name="Salcher M."/>
            <person name="Ghai R."/>
            <person name="Kavagutti S V."/>
        </authorList>
    </citation>
    <scope>NUCLEOTIDE SEQUENCE</scope>
</reference>
<keyword evidence="3" id="KW-0663">Pyridoxal phosphate</keyword>
<dbReference type="EMBL" id="CAFBLZ010000020">
    <property type="protein sequence ID" value="CAB4883850.1"/>
    <property type="molecule type" value="Genomic_DNA"/>
</dbReference>
<keyword evidence="4" id="KW-0456">Lyase</keyword>
<organism evidence="7">
    <name type="scientific">freshwater metagenome</name>
    <dbReference type="NCBI Taxonomy" id="449393"/>
    <lineage>
        <taxon>unclassified sequences</taxon>
        <taxon>metagenomes</taxon>
        <taxon>ecological metagenomes</taxon>
    </lineage>
</organism>
<sequence>MSDFYLLPIEEMRTHKSEKWRAFPEDVLPLPVAEMDFPVAEPIRRTLTEMVNKSDLGYLGSIPEMGTAFTGFATRRFGWRPDPSQIRIAADVGVGIVETLRVITNYGDKILINSPVYPNFWTWSNETHLETVDVPLMRREADAMHWDLDWDSIENAYKSGIKVHLICNPHNPLGRVYSRAELERLVALAVEHNVIVISDEIHAPLTYQEETFTPFLSISDSARSIGITVTAASKGWNIAGLKCAIIVTQDAQMFEKLNAIAPATHYRASLLGAFATVAAFEEGEPWLNSLMSQLDSNRNLVASLVAERLPLAKTHIPHCSYLSWIDFAEYKLGDDAYAHILENAKVAFSPGVRFGEKFSQFIRLNFATSPAILEEAINRVARTLS</sequence>
<comment type="similarity">
    <text evidence="5">Belongs to the class-II pyridoxal-phosphate-dependent aminotransferase family. MalY/PatB cystathionine beta-lyase subfamily.</text>
</comment>
<dbReference type="PANTHER" id="PTHR43525">
    <property type="entry name" value="PROTEIN MALY"/>
    <property type="match status" value="1"/>
</dbReference>
<comment type="cofactor">
    <cofactor evidence="1">
        <name>pyridoxal 5'-phosphate</name>
        <dbReference type="ChEBI" id="CHEBI:597326"/>
    </cofactor>
</comment>
<dbReference type="InterPro" id="IPR004839">
    <property type="entry name" value="Aminotransferase_I/II_large"/>
</dbReference>
<evidence type="ECO:0000256" key="4">
    <source>
        <dbReference type="ARBA" id="ARBA00023239"/>
    </source>
</evidence>
<evidence type="ECO:0000256" key="2">
    <source>
        <dbReference type="ARBA" id="ARBA00012224"/>
    </source>
</evidence>
<proteinExistence type="inferred from homology"/>